<feature type="domain" description="Radical SAM core" evidence="10">
    <location>
        <begin position="72"/>
        <end position="288"/>
    </location>
</feature>
<comment type="cofactor">
    <cofactor evidence="9">
        <name>[4Fe-4S] cluster</name>
        <dbReference type="ChEBI" id="CHEBI:49883"/>
    </cofactor>
    <text evidence="9">Binds 2 [4Fe-4S] clusters per subunit. One cluster is coordinated with 3 cysteines and an exchangeable S-adenosyl-L-methionine.</text>
</comment>
<dbReference type="NCBIfam" id="NF004019">
    <property type="entry name" value="PRK05481.1"/>
    <property type="match status" value="1"/>
</dbReference>
<dbReference type="InterPro" id="IPR003698">
    <property type="entry name" value="Lipoyl_synth"/>
</dbReference>
<feature type="binding site" evidence="9">
    <location>
        <position position="71"/>
    </location>
    <ligand>
        <name>[4Fe-4S] cluster</name>
        <dbReference type="ChEBI" id="CHEBI:49883"/>
        <label>1</label>
    </ligand>
</feature>
<dbReference type="SFLD" id="SFLDG01058">
    <property type="entry name" value="lipoyl_synthase_like"/>
    <property type="match status" value="1"/>
</dbReference>
<dbReference type="Proteomes" id="UP000253570">
    <property type="component" value="Unassembled WGS sequence"/>
</dbReference>
<dbReference type="GO" id="GO:0016992">
    <property type="term" value="F:lipoate synthase activity"/>
    <property type="evidence" value="ECO:0007669"/>
    <property type="project" value="UniProtKB-UniRule"/>
</dbReference>
<sequence>MVNLIDNLSDKSVLRHPHLKNKSNNVSVDKPDWIKVRYKSSDGYNYTAKLVKELNLNTVCQEAACPNISECWDQRHATFMIMGDTCTRACAFCNVKTGIPNALDSKEPEKIGYAVEQMNLRHVVITSVDRDDLADGGAQHFSEVIRSIRDKSPDTTIEILTPDFLRKESALGIISDSNPDVFNHNLETVPALYLKIRPGARYFHSLSILRDIKQMNANIYTKSGIMVGLGETREEVLQVMDDLISANVDFLTIGQYLQPSPKHAPVKKYVTPDEFKSYETIAKAKGFKMVSASVFTRSSYHADDDFEQLKENNRKINLHNPL</sequence>
<comment type="catalytic activity">
    <reaction evidence="8 9">
        <text>[[Fe-S] cluster scaffold protein carrying a second [4Fe-4S](2+) cluster] + N(6)-octanoyl-L-lysyl-[protein] + 2 oxidized [2Fe-2S]-[ferredoxin] + 2 S-adenosyl-L-methionine + 4 H(+) = [[Fe-S] cluster scaffold protein] + N(6)-[(R)-dihydrolipoyl]-L-lysyl-[protein] + 4 Fe(3+) + 2 hydrogen sulfide + 2 5'-deoxyadenosine + 2 L-methionine + 2 reduced [2Fe-2S]-[ferredoxin]</text>
        <dbReference type="Rhea" id="RHEA:16585"/>
        <dbReference type="Rhea" id="RHEA-COMP:9928"/>
        <dbReference type="Rhea" id="RHEA-COMP:10000"/>
        <dbReference type="Rhea" id="RHEA-COMP:10001"/>
        <dbReference type="Rhea" id="RHEA-COMP:10475"/>
        <dbReference type="Rhea" id="RHEA-COMP:14568"/>
        <dbReference type="Rhea" id="RHEA-COMP:14569"/>
        <dbReference type="ChEBI" id="CHEBI:15378"/>
        <dbReference type="ChEBI" id="CHEBI:17319"/>
        <dbReference type="ChEBI" id="CHEBI:29034"/>
        <dbReference type="ChEBI" id="CHEBI:29919"/>
        <dbReference type="ChEBI" id="CHEBI:33722"/>
        <dbReference type="ChEBI" id="CHEBI:33737"/>
        <dbReference type="ChEBI" id="CHEBI:33738"/>
        <dbReference type="ChEBI" id="CHEBI:57844"/>
        <dbReference type="ChEBI" id="CHEBI:59789"/>
        <dbReference type="ChEBI" id="CHEBI:78809"/>
        <dbReference type="ChEBI" id="CHEBI:83100"/>
        <dbReference type="EC" id="2.8.1.8"/>
    </reaction>
</comment>
<dbReference type="PANTHER" id="PTHR10949">
    <property type="entry name" value="LIPOYL SYNTHASE"/>
    <property type="match status" value="1"/>
</dbReference>
<feature type="binding site" evidence="9">
    <location>
        <position position="93"/>
    </location>
    <ligand>
        <name>[4Fe-4S] cluster</name>
        <dbReference type="ChEBI" id="CHEBI:49883"/>
        <label>2</label>
        <note>4Fe-4S-S-AdoMet</note>
    </ligand>
</feature>
<dbReference type="InterPro" id="IPR058240">
    <property type="entry name" value="rSAM_sf"/>
</dbReference>
<dbReference type="CDD" id="cd01335">
    <property type="entry name" value="Radical_SAM"/>
    <property type="match status" value="1"/>
</dbReference>
<dbReference type="GO" id="GO:0051539">
    <property type="term" value="F:4 iron, 4 sulfur cluster binding"/>
    <property type="evidence" value="ECO:0007669"/>
    <property type="project" value="UniProtKB-UniRule"/>
</dbReference>
<gene>
    <name evidence="9 11" type="primary">lipA</name>
    <name evidence="11" type="ORF">DBW71_06565</name>
</gene>
<dbReference type="Pfam" id="PF04055">
    <property type="entry name" value="Radical_SAM"/>
    <property type="match status" value="1"/>
</dbReference>
<evidence type="ECO:0000256" key="9">
    <source>
        <dbReference type="HAMAP-Rule" id="MF_00206"/>
    </source>
</evidence>
<dbReference type="UniPathway" id="UPA00538">
    <property type="reaction ID" value="UER00593"/>
</dbReference>
<feature type="binding site" evidence="9">
    <location>
        <position position="299"/>
    </location>
    <ligand>
        <name>[4Fe-4S] cluster</name>
        <dbReference type="ChEBI" id="CHEBI:49883"/>
        <label>1</label>
    </ligand>
</feature>
<dbReference type="GO" id="GO:0046872">
    <property type="term" value="F:metal ion binding"/>
    <property type="evidence" value="ECO:0007669"/>
    <property type="project" value="UniProtKB-KW"/>
</dbReference>
<protein>
    <recommendedName>
        <fullName evidence="9">Lipoyl synthase</fullName>
        <ecNumber evidence="9">2.8.1.8</ecNumber>
    </recommendedName>
    <alternativeName>
        <fullName evidence="9">Lip-syn</fullName>
        <shortName evidence="9">LS</shortName>
    </alternativeName>
    <alternativeName>
        <fullName evidence="9">Lipoate synthase</fullName>
    </alternativeName>
    <alternativeName>
        <fullName evidence="9">Lipoic acid synthase</fullName>
    </alternativeName>
    <alternativeName>
        <fullName evidence="9">Sulfur insertion protein LipA</fullName>
    </alternativeName>
</protein>
<evidence type="ECO:0000256" key="7">
    <source>
        <dbReference type="ARBA" id="ARBA00023014"/>
    </source>
</evidence>
<dbReference type="AlphaFoldDB" id="A0A368DI63"/>
<dbReference type="HAMAP" id="MF_00206">
    <property type="entry name" value="Lipoyl_synth"/>
    <property type="match status" value="1"/>
</dbReference>
<dbReference type="InterPro" id="IPR007197">
    <property type="entry name" value="rSAM"/>
</dbReference>
<dbReference type="EMBL" id="QOQD01000025">
    <property type="protein sequence ID" value="RCL71528.1"/>
    <property type="molecule type" value="Genomic_DNA"/>
</dbReference>
<keyword evidence="6 9" id="KW-0408">Iron</keyword>
<dbReference type="InterPro" id="IPR006638">
    <property type="entry name" value="Elp3/MiaA/NifB-like_rSAM"/>
</dbReference>
<dbReference type="NCBIfam" id="TIGR00510">
    <property type="entry name" value="lipA"/>
    <property type="match status" value="1"/>
</dbReference>
<evidence type="ECO:0000256" key="1">
    <source>
        <dbReference type="ARBA" id="ARBA00022485"/>
    </source>
</evidence>
<accession>A0A368DI63</accession>
<dbReference type="SUPFAM" id="SSF102114">
    <property type="entry name" value="Radical SAM enzymes"/>
    <property type="match status" value="1"/>
</dbReference>
<keyword evidence="7 9" id="KW-0411">Iron-sulfur</keyword>
<name>A0A368DI63_9PROT</name>
<evidence type="ECO:0000256" key="8">
    <source>
        <dbReference type="ARBA" id="ARBA00047326"/>
    </source>
</evidence>
<dbReference type="Gene3D" id="3.20.20.70">
    <property type="entry name" value="Aldolase class I"/>
    <property type="match status" value="1"/>
</dbReference>
<dbReference type="SFLD" id="SFLDF00271">
    <property type="entry name" value="lipoyl_synthase"/>
    <property type="match status" value="1"/>
</dbReference>
<evidence type="ECO:0000256" key="5">
    <source>
        <dbReference type="ARBA" id="ARBA00022723"/>
    </source>
</evidence>
<evidence type="ECO:0000256" key="3">
    <source>
        <dbReference type="ARBA" id="ARBA00022679"/>
    </source>
</evidence>
<organism evidence="11 12">
    <name type="scientific">PS1 clade bacterium</name>
    <dbReference type="NCBI Taxonomy" id="2175152"/>
    <lineage>
        <taxon>Bacteria</taxon>
        <taxon>Pseudomonadati</taxon>
        <taxon>Pseudomonadota</taxon>
        <taxon>Alphaproteobacteria</taxon>
        <taxon>PS1 clade</taxon>
    </lineage>
</organism>
<keyword evidence="2 9" id="KW-0963">Cytoplasm</keyword>
<feature type="binding site" evidence="9">
    <location>
        <position position="90"/>
    </location>
    <ligand>
        <name>[4Fe-4S] cluster</name>
        <dbReference type="ChEBI" id="CHEBI:49883"/>
        <label>2</label>
        <note>4Fe-4S-S-AdoMet</note>
    </ligand>
</feature>
<dbReference type="InterPro" id="IPR013785">
    <property type="entry name" value="Aldolase_TIM"/>
</dbReference>
<dbReference type="NCBIfam" id="NF009544">
    <property type="entry name" value="PRK12928.1"/>
    <property type="match status" value="1"/>
</dbReference>
<keyword evidence="3 9" id="KW-0808">Transferase</keyword>
<comment type="similarity">
    <text evidence="9">Belongs to the radical SAM superfamily. Lipoyl synthase family.</text>
</comment>
<dbReference type="SFLD" id="SFLDS00029">
    <property type="entry name" value="Radical_SAM"/>
    <property type="match status" value="1"/>
</dbReference>
<dbReference type="PIRSF" id="PIRSF005963">
    <property type="entry name" value="Lipoyl_synth"/>
    <property type="match status" value="1"/>
</dbReference>
<keyword evidence="1 9" id="KW-0004">4Fe-4S</keyword>
<feature type="binding site" evidence="9">
    <location>
        <position position="60"/>
    </location>
    <ligand>
        <name>[4Fe-4S] cluster</name>
        <dbReference type="ChEBI" id="CHEBI:49883"/>
        <label>1</label>
    </ligand>
</feature>
<keyword evidence="4 9" id="KW-0949">S-adenosyl-L-methionine</keyword>
<comment type="function">
    <text evidence="9">Catalyzes the radical-mediated insertion of two sulfur atoms into the C-6 and C-8 positions of the octanoyl moiety bound to the lipoyl domains of lipoate-dependent enzymes, thereby converting the octanoylated domains into lipoylated derivatives.</text>
</comment>
<comment type="caution">
    <text evidence="11">The sequence shown here is derived from an EMBL/GenBank/DDBJ whole genome shotgun (WGS) entry which is preliminary data.</text>
</comment>
<dbReference type="GO" id="GO:0009249">
    <property type="term" value="P:protein lipoylation"/>
    <property type="evidence" value="ECO:0007669"/>
    <property type="project" value="UniProtKB-UniRule"/>
</dbReference>
<evidence type="ECO:0000256" key="2">
    <source>
        <dbReference type="ARBA" id="ARBA00022490"/>
    </source>
</evidence>
<evidence type="ECO:0000313" key="12">
    <source>
        <dbReference type="Proteomes" id="UP000253570"/>
    </source>
</evidence>
<evidence type="ECO:0000256" key="6">
    <source>
        <dbReference type="ARBA" id="ARBA00023004"/>
    </source>
</evidence>
<dbReference type="EC" id="2.8.1.8" evidence="9"/>
<comment type="pathway">
    <text evidence="9">Protein modification; protein lipoylation via endogenous pathway; protein N(6)-(lipoyl)lysine from octanoyl-[acyl-carrier-protein]: step 2/2.</text>
</comment>
<reference evidence="11 12" key="1">
    <citation type="journal article" date="2018" name="Microbiome">
        <title>Fine metagenomic profile of the Mediterranean stratified and mixed water columns revealed by assembly and recruitment.</title>
        <authorList>
            <person name="Haro-Moreno J.M."/>
            <person name="Lopez-Perez M."/>
            <person name="De La Torre J.R."/>
            <person name="Picazo A."/>
            <person name="Camacho A."/>
            <person name="Rodriguez-Valera F."/>
        </authorList>
    </citation>
    <scope>NUCLEOTIDE SEQUENCE [LARGE SCALE GENOMIC DNA]</scope>
    <source>
        <strain evidence="11">MED-G57</strain>
    </source>
</reference>
<dbReference type="GO" id="GO:0005737">
    <property type="term" value="C:cytoplasm"/>
    <property type="evidence" value="ECO:0007669"/>
    <property type="project" value="UniProtKB-SubCell"/>
</dbReference>
<feature type="binding site" evidence="9">
    <location>
        <position position="86"/>
    </location>
    <ligand>
        <name>[4Fe-4S] cluster</name>
        <dbReference type="ChEBI" id="CHEBI:49883"/>
        <label>2</label>
        <note>4Fe-4S-S-AdoMet</note>
    </ligand>
</feature>
<feature type="binding site" evidence="9">
    <location>
        <position position="65"/>
    </location>
    <ligand>
        <name>[4Fe-4S] cluster</name>
        <dbReference type="ChEBI" id="CHEBI:49883"/>
        <label>1</label>
    </ligand>
</feature>
<dbReference type="FunFam" id="3.20.20.70:FF:000040">
    <property type="entry name" value="Lipoyl synthase"/>
    <property type="match status" value="1"/>
</dbReference>
<evidence type="ECO:0000313" key="11">
    <source>
        <dbReference type="EMBL" id="RCL71528.1"/>
    </source>
</evidence>
<dbReference type="SMART" id="SM00729">
    <property type="entry name" value="Elp3"/>
    <property type="match status" value="1"/>
</dbReference>
<comment type="subcellular location">
    <subcellularLocation>
        <location evidence="9">Cytoplasm</location>
    </subcellularLocation>
</comment>
<proteinExistence type="inferred from homology"/>
<dbReference type="PANTHER" id="PTHR10949:SF0">
    <property type="entry name" value="LIPOYL SYNTHASE, MITOCHONDRIAL"/>
    <property type="match status" value="1"/>
</dbReference>
<evidence type="ECO:0000259" key="10">
    <source>
        <dbReference type="PROSITE" id="PS51918"/>
    </source>
</evidence>
<keyword evidence="5 9" id="KW-0479">Metal-binding</keyword>
<dbReference type="PROSITE" id="PS51918">
    <property type="entry name" value="RADICAL_SAM"/>
    <property type="match status" value="1"/>
</dbReference>
<evidence type="ECO:0000256" key="4">
    <source>
        <dbReference type="ARBA" id="ARBA00022691"/>
    </source>
</evidence>